<proteinExistence type="predicted"/>
<name>A0A8T1VT71_9STRA</name>
<feature type="region of interest" description="Disordered" evidence="1">
    <location>
        <begin position="2097"/>
        <end position="2131"/>
    </location>
</feature>
<gene>
    <name evidence="2" type="ORF">PHYPSEUDO_003668</name>
</gene>
<reference evidence="2" key="1">
    <citation type="submission" date="2021-02" db="EMBL/GenBank/DDBJ databases">
        <authorList>
            <person name="Palmer J.M."/>
        </authorList>
    </citation>
    <scope>NUCLEOTIDE SEQUENCE</scope>
    <source>
        <strain evidence="2">SCRP734</strain>
    </source>
</reference>
<dbReference type="PANTHER" id="PTHR31431">
    <property type="entry name" value="NUCLEOPORIN NUP188 HOMOLOG"/>
    <property type="match status" value="1"/>
</dbReference>
<sequence>MARTRAETPAHVLSWLRRGLGGDLPVERVLGAIRSVQGVVPLGGRVGGADGATPPATPKNSALALFSAAKDGNAADESAQASGDEKRWTLLLASVQLPASGGPQELRKALETLREQHKRDKHAQESDNPLDSDKLRQQFFAQRRGFFAVRSELLRAARNPQHPHAQAAQEVVDELLKEGLRAALLDEVHGRQFYQPPRFTGVGAAERRALVAWELQFLEEEALLRELLLLTLVASREKATLDSAVKIAKTVHNWEVRVFDEVFTASTLALPVAQETARRLTQVGLLAALRLLHTAGAVQERGALQQVTKGFFLTELCGVPDSRSEEPVASPVPGVLLLAWATLLGRQYREVAGFNRETEEVRELEVMLQHTLAAAERLHSFHYLNALLRSLVYRSDYADSDNTALLRPLSLHAKKLWALPNVAASGGLRGVNATQWQYLISPDSVPTYQHVVAAFMNDMLSSLGYMENLDGAQQLHAMVKFVLPALSSARVAQQTLGIDAEDSSMTDIVADGEGVALRDLLTKARASLPHSLLPCVQMLTALCCNYQGVSSPVVLRQVLRYFSNPRAGLEGRVVTSGVCRPEPPAEYFCEVAGEPGTVRCTHSFAYDDAEGRLVVPAGTTGTTVQSGDDVQVEWLLSEGDEDKNVSSLWDSLMLSSDNFVAGLQSGSFADLHRTNAEDVSVLTAFFEFIVQLGQQQDGGQFVLGEMERRWGEARLRRWWIGHRLPSPEVYVSQLVRQQIALPTLLSASRENLVSWGIRDRHTREQILAQLGNSGPFDFGNTNMGDASTMNSFSMDGGIHLLRLLLGVLDGFLHGSPGGAAEGMALDGESTWSAAHLHLVAASFIALRTLLATTSGVELLMDSSLGGGKEECVNLIVKSAKKLFELQERLTGEYSVVLATQEVFMSVVRWFLSKEAHTLANPTSADKDSSVGPQAFVAMERLWFVGAAEFAIEVLSTHESWKFASTSERCEVTERCFRLLYVLLLPRKYVQEQNEMVRAFETALRETLSTDMFLLMKLLRSSCAVLSSVEGHLVNWNSIAISDNDEDASSDSDGHFPLVYENETDSTGVNMVQLESLVTTCLRFVALLVTNEKKSLDTQAARKILLTPIDDGGPKRRRSLTIVTLCGGYLGYSLEKAPGIPYWSLQILQHAAVVLDYRQERESRELSSMHSLVALFHGYQDLPLVRGTFAQLLRVSLPQQLALRKEVIEMLTLCLEHQPGFLALLLFGGDSKKDDESENTKDGNAEGDPLPFVALLERFFEASEKLLEQFSDLFCALLTFLVQVWKGAIHNGLGVHLKIMAALRARPTFWSNVTRALKIHMPLESVEERGLLDMELAAATAHGRGDVESPSSWSEAYIGRSSAYGYLARGLILQLVSYEWHNQASKQSNHPLVDVLESFRKEGLYSHWLRTFTRLDYSPAQLEQYASSIRRACNLSMPMTNLLSEIPVGSISMYLEGLICDASALKWQLSAGGDFKVQTSPADVGALKLVQWSNLQAAYLHAQLFSLAKWKVFMELCCLQAGGAEATSGTEKASETTTPRRLKRKESMISSPPRSSVGSSGSTSRVHLTALTSSASSSESALSSSRFSGDRTSFEMIQVLADVIKVRVNQHETQDEVLDYFVLLHLHDIVQLLVSMLHHQLCLVVRKTRDPKLSQTRQRLEGSSADPNLKLDAGTTLELLAVIEKTASAVHDSMVHIAREVELVRLGATSESMYASSIELTAVPFIARLVTNFEEKVDSVTDALHTSLFTAALLLVRHLSKINNHPNRNTDGDADMECISPPKPLLQVKLIGHCMNAITLCDDRSEPTKSTQALFQLSWCLFQEVLDSFSSVDDPVSSKPKLRMANAVQLNPFVKELEHDQQGIGALFHLLVQRFRPSSYSKKVAAKHEEACQVLRGLAAVVWNPANAELCQRVMLKNSSTSRSPSRLQLLSTLSTKLLPLLQAQMEREETSSKLRGYVTSLSADADDDMEEKDLHRSLAHRMWCLVLDFVSGLLRLQTGVDSADDDVWDFMSHAEELMLAAVQPATCQRLTRAVLAEHQSLLRLFGALSGTTSRRKRWRQAFPTNAVVLMEQSRQMLRRACVLLGSSSAEILRLRKEKTQKEKQAKSPRSKAVVSFGANLTPKSPRSPRSPSAFTYAHQTLLHGHLEAVREVEKRKLTEFHREMETELVEVVRLSSLLLAKWTASLTDREAILVVDGVRYVDEEQLVPLLAFIPPSEARSMNSNPGLGHLGLAMDFMLDQLMAEDEDTQPKQSVKTKAVLANAIDACALLFLKTYLLHAEQYELAKRDRDELNNFFRQFNARLPGEDSGASVGVDAQLLEHISKVCSW</sequence>
<dbReference type="GO" id="GO:0006606">
    <property type="term" value="P:protein import into nucleus"/>
    <property type="evidence" value="ECO:0007669"/>
    <property type="project" value="TreeGrafter"/>
</dbReference>
<organism evidence="2 3">
    <name type="scientific">Phytophthora pseudosyringae</name>
    <dbReference type="NCBI Taxonomy" id="221518"/>
    <lineage>
        <taxon>Eukaryota</taxon>
        <taxon>Sar</taxon>
        <taxon>Stramenopiles</taxon>
        <taxon>Oomycota</taxon>
        <taxon>Peronosporomycetes</taxon>
        <taxon>Peronosporales</taxon>
        <taxon>Peronosporaceae</taxon>
        <taxon>Phytophthora</taxon>
    </lineage>
</organism>
<dbReference type="InterPro" id="IPR044840">
    <property type="entry name" value="Nup188"/>
</dbReference>
<feature type="compositionally biased region" description="Low complexity" evidence="1">
    <location>
        <begin position="1549"/>
        <end position="1563"/>
    </location>
</feature>
<evidence type="ECO:0000313" key="2">
    <source>
        <dbReference type="EMBL" id="KAG7383428.1"/>
    </source>
</evidence>
<dbReference type="Proteomes" id="UP000694044">
    <property type="component" value="Unassembled WGS sequence"/>
</dbReference>
<feature type="compositionally biased region" description="Low complexity" evidence="1">
    <location>
        <begin position="2122"/>
        <end position="2131"/>
    </location>
</feature>
<feature type="compositionally biased region" description="Polar residues" evidence="1">
    <location>
        <begin position="1527"/>
        <end position="1538"/>
    </location>
</feature>
<feature type="region of interest" description="Disordered" evidence="1">
    <location>
        <begin position="1527"/>
        <end position="1563"/>
    </location>
</feature>
<protein>
    <submittedName>
        <fullName evidence="2">Uncharacterized protein</fullName>
    </submittedName>
</protein>
<keyword evidence="3" id="KW-1185">Reference proteome</keyword>
<dbReference type="EMBL" id="JAGDFM010000177">
    <property type="protein sequence ID" value="KAG7383428.1"/>
    <property type="molecule type" value="Genomic_DNA"/>
</dbReference>
<dbReference type="GO" id="GO:0044611">
    <property type="term" value="C:nuclear pore inner ring"/>
    <property type="evidence" value="ECO:0007669"/>
    <property type="project" value="TreeGrafter"/>
</dbReference>
<evidence type="ECO:0000256" key="1">
    <source>
        <dbReference type="SAM" id="MobiDB-lite"/>
    </source>
</evidence>
<dbReference type="GO" id="GO:0017056">
    <property type="term" value="F:structural constituent of nuclear pore"/>
    <property type="evidence" value="ECO:0007669"/>
    <property type="project" value="InterPro"/>
</dbReference>
<dbReference type="OrthoDB" id="102511at2759"/>
<accession>A0A8T1VT71</accession>
<dbReference type="PANTHER" id="PTHR31431:SF1">
    <property type="entry name" value="NUCLEOPORIN NUP188"/>
    <property type="match status" value="1"/>
</dbReference>
<evidence type="ECO:0000313" key="3">
    <source>
        <dbReference type="Proteomes" id="UP000694044"/>
    </source>
</evidence>
<comment type="caution">
    <text evidence="2">The sequence shown here is derived from an EMBL/GenBank/DDBJ whole genome shotgun (WGS) entry which is preliminary data.</text>
</comment>
<dbReference type="GO" id="GO:0006405">
    <property type="term" value="P:RNA export from nucleus"/>
    <property type="evidence" value="ECO:0007669"/>
    <property type="project" value="TreeGrafter"/>
</dbReference>